<dbReference type="GO" id="GO:2000142">
    <property type="term" value="P:regulation of DNA-templated transcription initiation"/>
    <property type="evidence" value="ECO:0007669"/>
    <property type="project" value="TreeGrafter"/>
</dbReference>
<dbReference type="InterPro" id="IPR036388">
    <property type="entry name" value="WH-like_DNA-bd_sf"/>
</dbReference>
<dbReference type="GO" id="GO:0003677">
    <property type="term" value="F:DNA binding"/>
    <property type="evidence" value="ECO:0007669"/>
    <property type="project" value="UniProtKB-KW"/>
</dbReference>
<protein>
    <submittedName>
        <fullName evidence="7">Transcriptional regulator, LysR family</fullName>
    </submittedName>
</protein>
<dbReference type="InterPro" id="IPR036390">
    <property type="entry name" value="WH_DNA-bd_sf"/>
</dbReference>
<dbReference type="InterPro" id="IPR000847">
    <property type="entry name" value="LysR_HTH_N"/>
</dbReference>
<gene>
    <name evidence="7" type="ORF">SAMN05443245_5121</name>
</gene>
<dbReference type="Proteomes" id="UP000183487">
    <property type="component" value="Unassembled WGS sequence"/>
</dbReference>
<sequence>MLNYRHLYYFWIVVKEGGFARAAERLDVAVQTVSAQVRELEKSIGRQLLKPAGRGVTMTEAGETAFNRAEQIFQLGETLLDEMREAGGEGAARLAVGLSDGISKLAAHALLAPVLGTPSLRLLCHEGEHAQLMSELALHRLDLVLACQPAPHNADLRVTSQRIAGSPVDWYGPADIVRKAARAGFPACLASLPVLLPTRHGALRARLDRWFESEGIRPRIVGEFEDSALMAVFAARGLGVFPLAELGAEDLSLLRGLRLLGRAEGVIEEVHAIRSRRGQHHGLASQVLAAARS</sequence>
<comment type="similarity">
    <text evidence="1">Belongs to the LysR transcriptional regulatory family.</text>
</comment>
<dbReference type="SUPFAM" id="SSF53850">
    <property type="entry name" value="Periplasmic binding protein-like II"/>
    <property type="match status" value="1"/>
</dbReference>
<reference evidence="8" key="1">
    <citation type="submission" date="2016-10" db="EMBL/GenBank/DDBJ databases">
        <authorList>
            <person name="Varghese N."/>
        </authorList>
    </citation>
    <scope>NUCLEOTIDE SEQUENCE [LARGE SCALE GENOMIC DNA]</scope>
    <source>
        <strain evidence="8">GAS106B</strain>
    </source>
</reference>
<feature type="domain" description="HTH lysR-type" evidence="6">
    <location>
        <begin position="2"/>
        <end position="59"/>
    </location>
</feature>
<evidence type="ECO:0000256" key="5">
    <source>
        <dbReference type="ARBA" id="ARBA00023163"/>
    </source>
</evidence>
<keyword evidence="8" id="KW-1185">Reference proteome</keyword>
<organism evidence="7 8">
    <name type="scientific">Paraburkholderia fungorum</name>
    <dbReference type="NCBI Taxonomy" id="134537"/>
    <lineage>
        <taxon>Bacteria</taxon>
        <taxon>Pseudomonadati</taxon>
        <taxon>Pseudomonadota</taxon>
        <taxon>Betaproteobacteria</taxon>
        <taxon>Burkholderiales</taxon>
        <taxon>Burkholderiaceae</taxon>
        <taxon>Paraburkholderia</taxon>
    </lineage>
</organism>
<evidence type="ECO:0000313" key="8">
    <source>
        <dbReference type="Proteomes" id="UP000183487"/>
    </source>
</evidence>
<evidence type="ECO:0000256" key="3">
    <source>
        <dbReference type="ARBA" id="ARBA00023125"/>
    </source>
</evidence>
<evidence type="ECO:0000259" key="6">
    <source>
        <dbReference type="PROSITE" id="PS50931"/>
    </source>
</evidence>
<evidence type="ECO:0000256" key="2">
    <source>
        <dbReference type="ARBA" id="ARBA00023015"/>
    </source>
</evidence>
<proteinExistence type="inferred from homology"/>
<evidence type="ECO:0000256" key="4">
    <source>
        <dbReference type="ARBA" id="ARBA00023159"/>
    </source>
</evidence>
<dbReference type="InterPro" id="IPR005119">
    <property type="entry name" value="LysR_subst-bd"/>
</dbReference>
<dbReference type="Pfam" id="PF00126">
    <property type="entry name" value="HTH_1"/>
    <property type="match status" value="1"/>
</dbReference>
<dbReference type="AlphaFoldDB" id="A0A1H1IFM9"/>
<evidence type="ECO:0000313" key="7">
    <source>
        <dbReference type="EMBL" id="SDR36565.1"/>
    </source>
</evidence>
<accession>A0A1H1IFM9</accession>
<keyword evidence="2" id="KW-0805">Transcription regulation</keyword>
<dbReference type="Pfam" id="PF03466">
    <property type="entry name" value="LysR_substrate"/>
    <property type="match status" value="1"/>
</dbReference>
<dbReference type="PROSITE" id="PS50931">
    <property type="entry name" value="HTH_LYSR"/>
    <property type="match status" value="1"/>
</dbReference>
<keyword evidence="4" id="KW-0010">Activator</keyword>
<dbReference type="Gene3D" id="3.40.190.10">
    <property type="entry name" value="Periplasmic binding protein-like II"/>
    <property type="match status" value="2"/>
</dbReference>
<dbReference type="GO" id="GO:0003700">
    <property type="term" value="F:DNA-binding transcription factor activity"/>
    <property type="evidence" value="ECO:0007669"/>
    <property type="project" value="InterPro"/>
</dbReference>
<dbReference type="SUPFAM" id="SSF46785">
    <property type="entry name" value="Winged helix' DNA-binding domain"/>
    <property type="match status" value="1"/>
</dbReference>
<dbReference type="PANTHER" id="PTHR30293">
    <property type="entry name" value="TRANSCRIPTIONAL REGULATORY PROTEIN NAC-RELATED"/>
    <property type="match status" value="1"/>
</dbReference>
<dbReference type="EMBL" id="FNKP01000002">
    <property type="protein sequence ID" value="SDR36565.1"/>
    <property type="molecule type" value="Genomic_DNA"/>
</dbReference>
<dbReference type="Gene3D" id="1.10.10.10">
    <property type="entry name" value="Winged helix-like DNA-binding domain superfamily/Winged helix DNA-binding domain"/>
    <property type="match status" value="1"/>
</dbReference>
<name>A0A1H1IFM9_9BURK</name>
<dbReference type="RefSeq" id="WP_074769803.1">
    <property type="nucleotide sequence ID" value="NZ_FNKP01000002.1"/>
</dbReference>
<dbReference type="PANTHER" id="PTHR30293:SF2">
    <property type="entry name" value="TRANSCRIPTIONAL ACTIVATOR PROTEIN NHAR"/>
    <property type="match status" value="1"/>
</dbReference>
<keyword evidence="5" id="KW-0804">Transcription</keyword>
<evidence type="ECO:0000256" key="1">
    <source>
        <dbReference type="ARBA" id="ARBA00009437"/>
    </source>
</evidence>
<keyword evidence="3" id="KW-0238">DNA-binding</keyword>
<dbReference type="OrthoDB" id="464481at2"/>